<evidence type="ECO:0000313" key="2">
    <source>
        <dbReference type="Proteomes" id="UP000265562"/>
    </source>
</evidence>
<organism evidence="1 2">
    <name type="scientific">Lachnoanaerobaculum umeaense</name>
    <dbReference type="NCBI Taxonomy" id="617123"/>
    <lineage>
        <taxon>Bacteria</taxon>
        <taxon>Bacillati</taxon>
        <taxon>Bacillota</taxon>
        <taxon>Clostridia</taxon>
        <taxon>Lachnospirales</taxon>
        <taxon>Lachnospiraceae</taxon>
        <taxon>Lachnoanaerobaculum</taxon>
    </lineage>
</organism>
<accession>A0A385Q3F2</accession>
<dbReference type="Proteomes" id="UP000265562">
    <property type="component" value="Chromosome"/>
</dbReference>
<evidence type="ECO:0000313" key="1">
    <source>
        <dbReference type="EMBL" id="AYB00210.1"/>
    </source>
</evidence>
<gene>
    <name evidence="1" type="ORF">D4A81_09840</name>
</gene>
<dbReference type="OrthoDB" id="1935314at2"/>
<protein>
    <submittedName>
        <fullName evidence="1">Phage tail assembly protein</fullName>
    </submittedName>
</protein>
<sequence>MIGEKMSKELEKDIEVVEKNDTAVIVFDEPYKWEGKEYTSVDISNMKNLKGIDLIESLDNGNGLSTSVNGEYNIKTIMSLVSRATGIPVEFFEYLPIKEVIKIKYKAIRFL</sequence>
<proteinExistence type="predicted"/>
<name>A0A385Q3F2_9FIRM</name>
<dbReference type="AlphaFoldDB" id="A0A385Q3F2"/>
<keyword evidence="2" id="KW-1185">Reference proteome</keyword>
<dbReference type="KEGG" id="lua:D4A81_09840"/>
<reference evidence="1 2" key="1">
    <citation type="submission" date="2018-09" db="EMBL/GenBank/DDBJ databases">
        <title>Genome sequencing of Lachnoanaerobaculum umeaense DSM 23576.</title>
        <authorList>
            <person name="Kook J.-K."/>
            <person name="Park S.-N."/>
            <person name="Lim Y.K."/>
        </authorList>
    </citation>
    <scope>NUCLEOTIDE SEQUENCE [LARGE SCALE GENOMIC DNA]</scope>
    <source>
        <strain evidence="2">DSM 23576 \ CCUG 58757</strain>
    </source>
</reference>
<dbReference type="EMBL" id="CP032364">
    <property type="protein sequence ID" value="AYB00210.1"/>
    <property type="molecule type" value="Genomic_DNA"/>
</dbReference>